<proteinExistence type="predicted"/>
<feature type="transmembrane region" description="Helical" evidence="1">
    <location>
        <begin position="57"/>
        <end position="79"/>
    </location>
</feature>
<dbReference type="eggNOG" id="COG3918">
    <property type="taxonomic scope" value="Bacteria"/>
</dbReference>
<evidence type="ECO:0000256" key="1">
    <source>
        <dbReference type="SAM" id="Phobius"/>
    </source>
</evidence>
<reference evidence="2 3" key="1">
    <citation type="journal article" date="2005" name="Proc. Natl. Acad. Sci. U.S.A.">
        <title>The complete genome sequence of Mycobacterium avium subspecies paratuberculosis.</title>
        <authorList>
            <person name="Li L."/>
            <person name="Bannantine J.P."/>
            <person name="Zhang Q."/>
            <person name="Amonsin A."/>
            <person name="May B.J."/>
            <person name="Alt D."/>
            <person name="Banerji N."/>
            <person name="Kanjilal S."/>
            <person name="Kapur V."/>
        </authorList>
    </citation>
    <scope>NUCLEOTIDE SEQUENCE [LARGE SCALE GENOMIC DNA]</scope>
    <source>
        <strain evidence="3">ATCC BAA-968 / K-10</strain>
    </source>
</reference>
<organism evidence="2 3">
    <name type="scientific">Mycolicibacterium paratuberculosis (strain ATCC BAA-968 / K-10)</name>
    <name type="common">Mycobacterium paratuberculosis</name>
    <dbReference type="NCBI Taxonomy" id="262316"/>
    <lineage>
        <taxon>Bacteria</taxon>
        <taxon>Bacillati</taxon>
        <taxon>Actinomycetota</taxon>
        <taxon>Actinomycetes</taxon>
        <taxon>Mycobacteriales</taxon>
        <taxon>Mycobacteriaceae</taxon>
        <taxon>Mycobacterium</taxon>
        <taxon>Mycobacterium avium complex (MAC)</taxon>
    </lineage>
</organism>
<keyword evidence="1" id="KW-1133">Transmembrane helix</keyword>
<dbReference type="KEGG" id="mpa:MAP_1845c"/>
<dbReference type="AlphaFoldDB" id="Q73YV8"/>
<evidence type="ECO:0008006" key="4">
    <source>
        <dbReference type="Google" id="ProtNLM"/>
    </source>
</evidence>
<feature type="transmembrane region" description="Helical" evidence="1">
    <location>
        <begin position="91"/>
        <end position="111"/>
    </location>
</feature>
<feature type="transmembrane region" description="Helical" evidence="1">
    <location>
        <begin position="20"/>
        <end position="51"/>
    </location>
</feature>
<protein>
    <recommendedName>
        <fullName evidence="4">DUF4126 domain-containing protein</fullName>
    </recommendedName>
</protein>
<keyword evidence="1" id="KW-0812">Transmembrane</keyword>
<dbReference type="STRING" id="262316.MAP_1845c"/>
<feature type="transmembrane region" description="Helical" evidence="1">
    <location>
        <begin position="158"/>
        <end position="180"/>
    </location>
</feature>
<keyword evidence="3" id="KW-1185">Reference proteome</keyword>
<sequence>MHRPPVVHPRRRIPVTHALIVLLALLIGVVAGLRSLTAPAVVAWAALIGWVDLHGTWASWMANIITVIVFTVLAVGELVNDKLPKTPARTAAPIFAARIVLGGLAGAALGAWPHWTFTALGAGVIGAVLGTLGGYHVRRRLVAATGGKDLPIALLEDVVAIAGGFAILAATGHVLTDYLLTAVK</sequence>
<gene>
    <name evidence="2" type="ordered locus">MAP_1845c</name>
</gene>
<feature type="transmembrane region" description="Helical" evidence="1">
    <location>
        <begin position="117"/>
        <end position="137"/>
    </location>
</feature>
<evidence type="ECO:0000313" key="2">
    <source>
        <dbReference type="EMBL" id="AAS04162.1"/>
    </source>
</evidence>
<evidence type="ECO:0000313" key="3">
    <source>
        <dbReference type="Proteomes" id="UP000000580"/>
    </source>
</evidence>
<keyword evidence="1" id="KW-0472">Membrane</keyword>
<dbReference type="HOGENOM" id="CLU_125942_0_0_11"/>
<dbReference type="EMBL" id="AE016958">
    <property type="protein sequence ID" value="AAS04162.1"/>
    <property type="molecule type" value="Genomic_DNA"/>
</dbReference>
<name>Q73YV8_MYCPA</name>
<accession>Q73YV8</accession>
<dbReference type="Proteomes" id="UP000000580">
    <property type="component" value="Chromosome"/>
</dbReference>